<reference evidence="1 2" key="1">
    <citation type="submission" date="2010-08" db="EMBL/GenBank/DDBJ databases">
        <authorList>
            <person name="Harkins D.M."/>
            <person name="Madupu R."/>
            <person name="Durkin A.S."/>
            <person name="Torralba M."/>
            <person name="Methe B."/>
            <person name="Sutton G.G."/>
            <person name="Nelson K.E."/>
        </authorList>
    </citation>
    <scope>NUCLEOTIDE SEQUENCE [LARGE SCALE GENOMIC DNA]</scope>
    <source>
        <strain evidence="1 2">DSM 17678</strain>
    </source>
</reference>
<dbReference type="EMBL" id="ADGQ01000056">
    <property type="protein sequence ID" value="EFM64570.1"/>
    <property type="molecule type" value="Genomic_DNA"/>
</dbReference>
<protein>
    <submittedName>
        <fullName evidence="1">Uncharacterized protein</fullName>
    </submittedName>
</protein>
<dbReference type="GeneID" id="84800727"/>
<dbReference type="RefSeq" id="WP_007789625.1">
    <property type="nucleotide sequence ID" value="NZ_ADGQ01000056.1"/>
</dbReference>
<keyword evidence="2" id="KW-1185">Reference proteome</keyword>
<gene>
    <name evidence="1" type="ORF">HMPREF0634_1505</name>
</gene>
<proteinExistence type="predicted"/>
<evidence type="ECO:0000313" key="1">
    <source>
        <dbReference type="EMBL" id="EFM64570.1"/>
    </source>
</evidence>
<sequence>MENMNIGQEFDVRKYDMSMYQIGTFVFNYREEVENGEKFVEIDVYKLSHPVVLYIKTYRAPYFEETEPVGVCEALYEEFYLAADQESEDSVEN</sequence>
<organism evidence="1 2">
    <name type="scientific">Peptostreptococcus stomatis DSM 17678</name>
    <dbReference type="NCBI Taxonomy" id="596315"/>
    <lineage>
        <taxon>Bacteria</taxon>
        <taxon>Bacillati</taxon>
        <taxon>Bacillota</taxon>
        <taxon>Clostridia</taxon>
        <taxon>Peptostreptococcales</taxon>
        <taxon>Peptostreptococcaceae</taxon>
        <taxon>Peptostreptococcus</taxon>
    </lineage>
</organism>
<name>E0E391_9FIRM</name>
<comment type="caution">
    <text evidence="1">The sequence shown here is derived from an EMBL/GenBank/DDBJ whole genome shotgun (WGS) entry which is preliminary data.</text>
</comment>
<accession>E0E391</accession>
<dbReference type="Proteomes" id="UP000003244">
    <property type="component" value="Unassembled WGS sequence"/>
</dbReference>
<dbReference type="OrthoDB" id="1752630at2"/>
<dbReference type="AlphaFoldDB" id="E0E391"/>
<evidence type="ECO:0000313" key="2">
    <source>
        <dbReference type="Proteomes" id="UP000003244"/>
    </source>
</evidence>